<gene>
    <name evidence="1" type="ORF">HFZ78_13515</name>
</gene>
<reference evidence="1 2" key="2">
    <citation type="submission" date="2020-04" db="EMBL/GenBank/DDBJ databases">
        <authorList>
            <person name="Fomenkov A."/>
            <person name="Anton B.P."/>
            <person name="Roberts R.J."/>
        </authorList>
    </citation>
    <scope>NUCLEOTIDE SEQUENCE [LARGE SCALE GENOMIC DNA]</scope>
    <source>
        <strain evidence="1 2">S2</strain>
    </source>
</reference>
<proteinExistence type="predicted"/>
<name>A0A6H1P256_PRIMG</name>
<evidence type="ECO:0000313" key="2">
    <source>
        <dbReference type="Proteomes" id="UP000501868"/>
    </source>
</evidence>
<protein>
    <submittedName>
        <fullName evidence="1">Uncharacterized protein</fullName>
    </submittedName>
</protein>
<accession>A0A6H1P256</accession>
<sequence>MSLLFYSMHQPEQIKIYNSSMLTETELESILSTTYNRNSLRGEKMAMEFRKLFALQLSRGKSAVANYDFFIKNQLVNADIPCIFSFPIESTSTLIETKGIATEFASLKSDKEILEFGNRYGLLGVVMPSSESTDYGQTVFEPLYFWKFYIDQIKKLLKLYKMLKKKHKNQNVDIIGELINYKESNGKVSFEWNEGGQIPFDFKEEADEIDYEQIDVTAGAHIFTTLVRNGLKGAVNVDFSNVVRSEKSEIGFRIKEVYSTNFLLGAIYYDLWELISSNAEVVDCQYKPCGIPFKKFGRKKYCSDSCKTLAYLARKEKTTKLN</sequence>
<reference evidence="1 2" key="1">
    <citation type="submission" date="2020-04" db="EMBL/GenBank/DDBJ databases">
        <title>Genome-Wide Identification of 5-Methylcytosine Sites in Bacterial Genomes By High-Throughput Sequencing of MspJI Restriction Fragments.</title>
        <authorList>
            <person name="Wu V."/>
        </authorList>
    </citation>
    <scope>NUCLEOTIDE SEQUENCE [LARGE SCALE GENOMIC DNA]</scope>
    <source>
        <strain evidence="1 2">S2</strain>
    </source>
</reference>
<organism evidence="1 2">
    <name type="scientific">Priestia megaterium</name>
    <name type="common">Bacillus megaterium</name>
    <dbReference type="NCBI Taxonomy" id="1404"/>
    <lineage>
        <taxon>Bacteria</taxon>
        <taxon>Bacillati</taxon>
        <taxon>Bacillota</taxon>
        <taxon>Bacilli</taxon>
        <taxon>Bacillales</taxon>
        <taxon>Bacillaceae</taxon>
        <taxon>Priestia</taxon>
    </lineage>
</organism>
<evidence type="ECO:0000313" key="1">
    <source>
        <dbReference type="EMBL" id="QIZ07626.1"/>
    </source>
</evidence>
<dbReference type="AlphaFoldDB" id="A0A6H1P256"/>
<dbReference type="EMBL" id="CP051128">
    <property type="protein sequence ID" value="QIZ07626.1"/>
    <property type="molecule type" value="Genomic_DNA"/>
</dbReference>
<dbReference type="Proteomes" id="UP000501868">
    <property type="component" value="Chromosome"/>
</dbReference>